<feature type="signal peptide" evidence="1">
    <location>
        <begin position="1"/>
        <end position="36"/>
    </location>
</feature>
<dbReference type="AlphaFoldDB" id="A0A0E3WBY2"/>
<dbReference type="Proteomes" id="UP000199251">
    <property type="component" value="Unassembled WGS sequence"/>
</dbReference>
<proteinExistence type="predicted"/>
<protein>
    <submittedName>
        <fullName evidence="2">Uncharacterized protein</fullName>
    </submittedName>
</protein>
<evidence type="ECO:0000313" key="3">
    <source>
        <dbReference type="Proteomes" id="UP000199251"/>
    </source>
</evidence>
<gene>
    <name evidence="2" type="ORF">BN1232_01968</name>
</gene>
<evidence type="ECO:0000256" key="1">
    <source>
        <dbReference type="SAM" id="SignalP"/>
    </source>
</evidence>
<evidence type="ECO:0000313" key="2">
    <source>
        <dbReference type="EMBL" id="CQD10638.1"/>
    </source>
</evidence>
<dbReference type="RefSeq" id="WP_090601166.1">
    <property type="nucleotide sequence ID" value="NZ_CTEE01000001.1"/>
</dbReference>
<organism evidence="2 3">
    <name type="scientific">Mycobacterium lentiflavum</name>
    <dbReference type="NCBI Taxonomy" id="141349"/>
    <lineage>
        <taxon>Bacteria</taxon>
        <taxon>Bacillati</taxon>
        <taxon>Actinomycetota</taxon>
        <taxon>Actinomycetes</taxon>
        <taxon>Mycobacteriales</taxon>
        <taxon>Mycobacteriaceae</taxon>
        <taxon>Mycobacterium</taxon>
        <taxon>Mycobacterium simiae complex</taxon>
    </lineage>
</organism>
<feature type="chain" id="PRO_5002414663" evidence="1">
    <location>
        <begin position="37"/>
        <end position="114"/>
    </location>
</feature>
<name>A0A0E3WBY2_MYCLN</name>
<reference evidence="2 3" key="1">
    <citation type="submission" date="2015-03" db="EMBL/GenBank/DDBJ databases">
        <authorList>
            <person name="Urmite Genomes"/>
        </authorList>
    </citation>
    <scope>NUCLEOTIDE SEQUENCE [LARGE SCALE GENOMIC DNA]</scope>
    <source>
        <strain evidence="2 3">CSUR P1491</strain>
    </source>
</reference>
<sequence length="114" mass="11742">MQILNFGWGRRVTGPLAIAAALSAPVALVGAPSAHAATGIEGYAECVGGDTKPPPPGVNAEFWFPSVHIIQNDLDSGIPSAQVTQILVTMGVSPADAAKRVQCYLANQPRGQGH</sequence>
<accession>A0A0E3WBY2</accession>
<dbReference type="STRING" id="141349.BN1232_01968"/>
<dbReference type="OrthoDB" id="4731712at2"/>
<keyword evidence="1" id="KW-0732">Signal</keyword>
<dbReference type="EMBL" id="CTEE01000001">
    <property type="protein sequence ID" value="CQD10638.1"/>
    <property type="molecule type" value="Genomic_DNA"/>
</dbReference>